<name>A0A314YMM8_PRUYE</name>
<sequence length="89" mass="9836">MSLVVRAPLLRTSDSFSFSAYPRLSFGRLASQASNPFDPFHRCRNEGTYGTSVGKEEFTPVFWGSPFLGLSFSRAAGRAPNFVGGWLRL</sequence>
<keyword evidence="2" id="KW-1185">Reference proteome</keyword>
<reference evidence="1 2" key="1">
    <citation type="submission" date="2018-02" db="EMBL/GenBank/DDBJ databases">
        <title>Draft genome of wild Prunus yedoensis var. nudiflora.</title>
        <authorList>
            <person name="Baek S."/>
            <person name="Kim J.-H."/>
            <person name="Choi K."/>
            <person name="Kim G.-B."/>
            <person name="Cho A."/>
            <person name="Jang H."/>
            <person name="Shin C.-H."/>
            <person name="Yu H.-J."/>
            <person name="Mun J.-H."/>
        </authorList>
    </citation>
    <scope>NUCLEOTIDE SEQUENCE [LARGE SCALE GENOMIC DNA]</scope>
    <source>
        <strain evidence="2">cv. Jeju island</strain>
        <tissue evidence="1">Leaf</tissue>
    </source>
</reference>
<gene>
    <name evidence="1" type="ORF">Pyn_10137</name>
</gene>
<accession>A0A314YMM8</accession>
<protein>
    <submittedName>
        <fullName evidence="1">Uncharacterized protein</fullName>
    </submittedName>
</protein>
<dbReference type="EMBL" id="PJQY01000839">
    <property type="protein sequence ID" value="PQQ07627.1"/>
    <property type="molecule type" value="Genomic_DNA"/>
</dbReference>
<evidence type="ECO:0000313" key="1">
    <source>
        <dbReference type="EMBL" id="PQQ07627.1"/>
    </source>
</evidence>
<proteinExistence type="predicted"/>
<organism evidence="1 2">
    <name type="scientific">Prunus yedoensis var. nudiflora</name>
    <dbReference type="NCBI Taxonomy" id="2094558"/>
    <lineage>
        <taxon>Eukaryota</taxon>
        <taxon>Viridiplantae</taxon>
        <taxon>Streptophyta</taxon>
        <taxon>Embryophyta</taxon>
        <taxon>Tracheophyta</taxon>
        <taxon>Spermatophyta</taxon>
        <taxon>Magnoliopsida</taxon>
        <taxon>eudicotyledons</taxon>
        <taxon>Gunneridae</taxon>
        <taxon>Pentapetalae</taxon>
        <taxon>rosids</taxon>
        <taxon>fabids</taxon>
        <taxon>Rosales</taxon>
        <taxon>Rosaceae</taxon>
        <taxon>Amygdaloideae</taxon>
        <taxon>Amygdaleae</taxon>
        <taxon>Prunus</taxon>
    </lineage>
</organism>
<evidence type="ECO:0000313" key="2">
    <source>
        <dbReference type="Proteomes" id="UP000250321"/>
    </source>
</evidence>
<dbReference type="AlphaFoldDB" id="A0A314YMM8"/>
<comment type="caution">
    <text evidence="1">The sequence shown here is derived from an EMBL/GenBank/DDBJ whole genome shotgun (WGS) entry which is preliminary data.</text>
</comment>
<dbReference type="Proteomes" id="UP000250321">
    <property type="component" value="Unassembled WGS sequence"/>
</dbReference>